<evidence type="ECO:0000256" key="3">
    <source>
        <dbReference type="ARBA" id="ARBA00022670"/>
    </source>
</evidence>
<evidence type="ECO:0000313" key="9">
    <source>
        <dbReference type="Proteomes" id="UP000821853"/>
    </source>
</evidence>
<evidence type="ECO:0000256" key="2">
    <source>
        <dbReference type="ARBA" id="ARBA00022645"/>
    </source>
</evidence>
<comment type="similarity">
    <text evidence="1">Belongs to the peptidase S10 family.</text>
</comment>
<feature type="compositionally biased region" description="Low complexity" evidence="7">
    <location>
        <begin position="1"/>
        <end position="26"/>
    </location>
</feature>
<dbReference type="GO" id="GO:0006508">
    <property type="term" value="P:proteolysis"/>
    <property type="evidence" value="ECO:0007669"/>
    <property type="project" value="UniProtKB-KW"/>
</dbReference>
<keyword evidence="4" id="KW-0732">Signal</keyword>
<evidence type="ECO:0000256" key="4">
    <source>
        <dbReference type="ARBA" id="ARBA00022729"/>
    </source>
</evidence>
<evidence type="ECO:0000256" key="6">
    <source>
        <dbReference type="ARBA" id="ARBA00023180"/>
    </source>
</evidence>
<dbReference type="InterPro" id="IPR001563">
    <property type="entry name" value="Peptidase_S10"/>
</dbReference>
<evidence type="ECO:0008006" key="10">
    <source>
        <dbReference type="Google" id="ProtNLM"/>
    </source>
</evidence>
<gene>
    <name evidence="8" type="ORF">HPB48_017641</name>
</gene>
<dbReference type="Proteomes" id="UP000821853">
    <property type="component" value="Chromosome 10"/>
</dbReference>
<organism evidence="8 9">
    <name type="scientific">Haemaphysalis longicornis</name>
    <name type="common">Bush tick</name>
    <dbReference type="NCBI Taxonomy" id="44386"/>
    <lineage>
        <taxon>Eukaryota</taxon>
        <taxon>Metazoa</taxon>
        <taxon>Ecdysozoa</taxon>
        <taxon>Arthropoda</taxon>
        <taxon>Chelicerata</taxon>
        <taxon>Arachnida</taxon>
        <taxon>Acari</taxon>
        <taxon>Parasitiformes</taxon>
        <taxon>Ixodida</taxon>
        <taxon>Ixodoidea</taxon>
        <taxon>Ixodidae</taxon>
        <taxon>Haemaphysalinae</taxon>
        <taxon>Haemaphysalis</taxon>
    </lineage>
</organism>
<dbReference type="GO" id="GO:0004185">
    <property type="term" value="F:serine-type carboxypeptidase activity"/>
    <property type="evidence" value="ECO:0007669"/>
    <property type="project" value="InterPro"/>
</dbReference>
<dbReference type="AlphaFoldDB" id="A0A9J6FLZ2"/>
<dbReference type="EMBL" id="JABSTR010000002">
    <property type="protein sequence ID" value="KAH9364146.1"/>
    <property type="molecule type" value="Genomic_DNA"/>
</dbReference>
<comment type="caution">
    <text evidence="8">The sequence shown here is derived from an EMBL/GenBank/DDBJ whole genome shotgun (WGS) entry which is preliminary data.</text>
</comment>
<keyword evidence="2" id="KW-0121">Carboxypeptidase</keyword>
<sequence length="359" mass="39150">MSATGTAAGNATCNASVNASVSAADSAAEKRAQQEEQEEEGAAPPPAVIVHPENEDADLNPSQYLVRLIKHASPCAAVRKRQDIIDGDEYYNLMRMTNAEQQELLREIIHRQTTPSAPPLRVFSGPAGCGKTFVLRLAMDLYNRYSKTGNNTTYNVFVICASTVKAAVAVGGVMWHAAFKLSQKTTGPNKDGGLSASELNNFRVAFHNLKCVIIENITEKAPLLLWLQGGPGKSGLFGQFLENGPLGIDAEGKLYNRSCSFQRFANVLYVDYPAGGGYSMIESGTVLSRSLMDVTNDLAIFLLQFYKLFKEAYSMPLYIVGESYGARAAISLAKRLRIQISENKHLHQVKSYRLSGVIL</sequence>
<evidence type="ECO:0000256" key="5">
    <source>
        <dbReference type="ARBA" id="ARBA00022801"/>
    </source>
</evidence>
<dbReference type="InterPro" id="IPR029058">
    <property type="entry name" value="AB_hydrolase_fold"/>
</dbReference>
<dbReference type="PANTHER" id="PTHR11802">
    <property type="entry name" value="SERINE PROTEASE FAMILY S10 SERINE CARBOXYPEPTIDASE"/>
    <property type="match status" value="1"/>
</dbReference>
<dbReference type="OrthoDB" id="6508477at2759"/>
<dbReference type="SUPFAM" id="SSF52540">
    <property type="entry name" value="P-loop containing nucleoside triphosphate hydrolases"/>
    <property type="match status" value="1"/>
</dbReference>
<dbReference type="InterPro" id="IPR027417">
    <property type="entry name" value="P-loop_NTPase"/>
</dbReference>
<dbReference type="Gene3D" id="3.40.50.300">
    <property type="entry name" value="P-loop containing nucleotide triphosphate hydrolases"/>
    <property type="match status" value="1"/>
</dbReference>
<keyword evidence="3" id="KW-0645">Protease</keyword>
<accession>A0A9J6FLZ2</accession>
<evidence type="ECO:0000313" key="8">
    <source>
        <dbReference type="EMBL" id="KAH9364146.1"/>
    </source>
</evidence>
<name>A0A9J6FLZ2_HAELO</name>
<feature type="region of interest" description="Disordered" evidence="7">
    <location>
        <begin position="1"/>
        <end position="54"/>
    </location>
</feature>
<evidence type="ECO:0000256" key="7">
    <source>
        <dbReference type="SAM" id="MobiDB-lite"/>
    </source>
</evidence>
<keyword evidence="6" id="KW-0325">Glycoprotein</keyword>
<dbReference type="SUPFAM" id="SSF53474">
    <property type="entry name" value="alpha/beta-Hydrolases"/>
    <property type="match status" value="1"/>
</dbReference>
<keyword evidence="5" id="KW-0378">Hydrolase</keyword>
<dbReference type="PANTHER" id="PTHR11802:SF472">
    <property type="entry name" value="SERINE CARBOXYPEPTIDASE CPVL-RELATED"/>
    <property type="match status" value="1"/>
</dbReference>
<dbReference type="VEuPathDB" id="VectorBase:HLOH_057655"/>
<dbReference type="Gene3D" id="3.40.50.1820">
    <property type="entry name" value="alpha/beta hydrolase"/>
    <property type="match status" value="1"/>
</dbReference>
<proteinExistence type="inferred from homology"/>
<dbReference type="Pfam" id="PF00450">
    <property type="entry name" value="Peptidase_S10"/>
    <property type="match status" value="1"/>
</dbReference>
<protein>
    <recommendedName>
        <fullName evidence="10">ATP-dependent DNA helicase</fullName>
    </recommendedName>
</protein>
<evidence type="ECO:0000256" key="1">
    <source>
        <dbReference type="ARBA" id="ARBA00009431"/>
    </source>
</evidence>
<reference evidence="8 9" key="1">
    <citation type="journal article" date="2020" name="Cell">
        <title>Large-Scale Comparative Analyses of Tick Genomes Elucidate Their Genetic Diversity and Vector Capacities.</title>
        <authorList>
            <consortium name="Tick Genome and Microbiome Consortium (TIGMIC)"/>
            <person name="Jia N."/>
            <person name="Wang J."/>
            <person name="Shi W."/>
            <person name="Du L."/>
            <person name="Sun Y."/>
            <person name="Zhan W."/>
            <person name="Jiang J.F."/>
            <person name="Wang Q."/>
            <person name="Zhang B."/>
            <person name="Ji P."/>
            <person name="Bell-Sakyi L."/>
            <person name="Cui X.M."/>
            <person name="Yuan T.T."/>
            <person name="Jiang B.G."/>
            <person name="Yang W.F."/>
            <person name="Lam T.T."/>
            <person name="Chang Q.C."/>
            <person name="Ding S.J."/>
            <person name="Wang X.J."/>
            <person name="Zhu J.G."/>
            <person name="Ruan X.D."/>
            <person name="Zhao L."/>
            <person name="Wei J.T."/>
            <person name="Ye R.Z."/>
            <person name="Que T.C."/>
            <person name="Du C.H."/>
            <person name="Zhou Y.H."/>
            <person name="Cheng J.X."/>
            <person name="Dai P.F."/>
            <person name="Guo W.B."/>
            <person name="Han X.H."/>
            <person name="Huang E.J."/>
            <person name="Li L.F."/>
            <person name="Wei W."/>
            <person name="Gao Y.C."/>
            <person name="Liu J.Z."/>
            <person name="Shao H.Z."/>
            <person name="Wang X."/>
            <person name="Wang C.C."/>
            <person name="Yang T.C."/>
            <person name="Huo Q.B."/>
            <person name="Li W."/>
            <person name="Chen H.Y."/>
            <person name="Chen S.E."/>
            <person name="Zhou L.G."/>
            <person name="Ni X.B."/>
            <person name="Tian J.H."/>
            <person name="Sheng Y."/>
            <person name="Liu T."/>
            <person name="Pan Y.S."/>
            <person name="Xia L.Y."/>
            <person name="Li J."/>
            <person name="Zhao F."/>
            <person name="Cao W.C."/>
        </authorList>
    </citation>
    <scope>NUCLEOTIDE SEQUENCE [LARGE SCALE GENOMIC DNA]</scope>
    <source>
        <strain evidence="8">HaeL-2018</strain>
    </source>
</reference>
<keyword evidence="9" id="KW-1185">Reference proteome</keyword>